<name>A0AAV1D0Q5_OLDCO</name>
<keyword evidence="13" id="KW-1185">Reference proteome</keyword>
<keyword evidence="5 10" id="KW-0732">Signal</keyword>
<evidence type="ECO:0000313" key="12">
    <source>
        <dbReference type="EMBL" id="CAI9100986.1"/>
    </source>
</evidence>
<evidence type="ECO:0000256" key="1">
    <source>
        <dbReference type="ARBA" id="ARBA00004609"/>
    </source>
</evidence>
<feature type="chain" id="PRO_5043494343" evidence="10">
    <location>
        <begin position="27"/>
        <end position="188"/>
    </location>
</feature>
<dbReference type="InterPro" id="IPR016140">
    <property type="entry name" value="Bifunc_inhib/LTP/seed_store"/>
</dbReference>
<keyword evidence="7" id="KW-0325">Glycoprotein</keyword>
<organism evidence="12 13">
    <name type="scientific">Oldenlandia corymbosa var. corymbosa</name>
    <dbReference type="NCBI Taxonomy" id="529605"/>
    <lineage>
        <taxon>Eukaryota</taxon>
        <taxon>Viridiplantae</taxon>
        <taxon>Streptophyta</taxon>
        <taxon>Embryophyta</taxon>
        <taxon>Tracheophyta</taxon>
        <taxon>Spermatophyta</taxon>
        <taxon>Magnoliopsida</taxon>
        <taxon>eudicotyledons</taxon>
        <taxon>Gunneridae</taxon>
        <taxon>Pentapetalae</taxon>
        <taxon>asterids</taxon>
        <taxon>lamiids</taxon>
        <taxon>Gentianales</taxon>
        <taxon>Rubiaceae</taxon>
        <taxon>Rubioideae</taxon>
        <taxon>Spermacoceae</taxon>
        <taxon>Hedyotis-Oldenlandia complex</taxon>
        <taxon>Oldenlandia</taxon>
    </lineage>
</organism>
<evidence type="ECO:0000256" key="8">
    <source>
        <dbReference type="ARBA" id="ARBA00023288"/>
    </source>
</evidence>
<dbReference type="SUPFAM" id="SSF47699">
    <property type="entry name" value="Bifunctional inhibitor/lipid-transfer protein/seed storage 2S albumin"/>
    <property type="match status" value="1"/>
</dbReference>
<dbReference type="CDD" id="cd00010">
    <property type="entry name" value="AAI_LTSS"/>
    <property type="match status" value="1"/>
</dbReference>
<dbReference type="AlphaFoldDB" id="A0AAV1D0Q5"/>
<evidence type="ECO:0000256" key="3">
    <source>
        <dbReference type="ARBA" id="ARBA00022475"/>
    </source>
</evidence>
<dbReference type="InterPro" id="IPR036312">
    <property type="entry name" value="Bifun_inhib/LTP/seed_sf"/>
</dbReference>
<reference evidence="12" key="1">
    <citation type="submission" date="2023-03" db="EMBL/GenBank/DDBJ databases">
        <authorList>
            <person name="Julca I."/>
        </authorList>
    </citation>
    <scope>NUCLEOTIDE SEQUENCE</scope>
</reference>
<comment type="similarity">
    <text evidence="2">Belongs to the plant LTP family.</text>
</comment>
<dbReference type="InterPro" id="IPR043325">
    <property type="entry name" value="LTSS"/>
</dbReference>
<keyword evidence="9" id="KW-0812">Transmembrane</keyword>
<feature type="signal peptide" evidence="10">
    <location>
        <begin position="1"/>
        <end position="26"/>
    </location>
</feature>
<sequence length="188" mass="20610">MAKMNVCVRMMIIILVLMMIASNVSSDFAEDKKECQNQLLSISPCLPFLSEQSKFPTPICCINLGDKYDQKRRCLCMAVKDRNEPGFGIKVNATLALGLPSICRIPNNVTQCIDFLNMDPQSPEAQIFKQSYDNVLGNSSSITTSGSSSYSSSTPSSSSKNHVKRWLNSVTVAGISVWLLISSLVCVI</sequence>
<dbReference type="GO" id="GO:0005886">
    <property type="term" value="C:plasma membrane"/>
    <property type="evidence" value="ECO:0007669"/>
    <property type="project" value="UniProtKB-SubCell"/>
</dbReference>
<dbReference type="Proteomes" id="UP001161247">
    <property type="component" value="Chromosome 3"/>
</dbReference>
<dbReference type="GO" id="GO:0098552">
    <property type="term" value="C:side of membrane"/>
    <property type="evidence" value="ECO:0007669"/>
    <property type="project" value="UniProtKB-KW"/>
</dbReference>
<gene>
    <name evidence="12" type="ORF">OLC1_LOCUS10680</name>
</gene>
<accession>A0AAV1D0Q5</accession>
<keyword evidence="9" id="KW-1133">Transmembrane helix</keyword>
<comment type="subcellular location">
    <subcellularLocation>
        <location evidence="1">Cell membrane</location>
        <topology evidence="1">Lipid-anchor</topology>
        <topology evidence="1">GPI-anchor</topology>
    </subcellularLocation>
</comment>
<dbReference type="PANTHER" id="PTHR33044">
    <property type="entry name" value="BIFUNCTIONAL INHIBITOR/LIPID-TRANSFER PROTEIN/SEED STORAGE 2S ALBUMIN SUPERFAMILY PROTEIN-RELATED"/>
    <property type="match status" value="1"/>
</dbReference>
<evidence type="ECO:0000256" key="5">
    <source>
        <dbReference type="ARBA" id="ARBA00022729"/>
    </source>
</evidence>
<evidence type="ECO:0000256" key="6">
    <source>
        <dbReference type="ARBA" id="ARBA00023157"/>
    </source>
</evidence>
<dbReference type="Pfam" id="PF14368">
    <property type="entry name" value="LTP_2"/>
    <property type="match status" value="1"/>
</dbReference>
<evidence type="ECO:0000256" key="10">
    <source>
        <dbReference type="SAM" id="SignalP"/>
    </source>
</evidence>
<keyword evidence="9" id="KW-0472">Membrane</keyword>
<evidence type="ECO:0000256" key="4">
    <source>
        <dbReference type="ARBA" id="ARBA00022622"/>
    </source>
</evidence>
<protein>
    <submittedName>
        <fullName evidence="12">OLC1v1038186C1</fullName>
    </submittedName>
</protein>
<evidence type="ECO:0000313" key="13">
    <source>
        <dbReference type="Proteomes" id="UP001161247"/>
    </source>
</evidence>
<keyword evidence="8" id="KW-0449">Lipoprotein</keyword>
<evidence type="ECO:0000256" key="9">
    <source>
        <dbReference type="SAM" id="Phobius"/>
    </source>
</evidence>
<keyword evidence="3" id="KW-1003">Cell membrane</keyword>
<feature type="transmembrane region" description="Helical" evidence="9">
    <location>
        <begin position="166"/>
        <end position="187"/>
    </location>
</feature>
<proteinExistence type="inferred from homology"/>
<keyword evidence="6" id="KW-1015">Disulfide bond</keyword>
<dbReference type="Gene3D" id="1.10.110.10">
    <property type="entry name" value="Plant lipid-transfer and hydrophobic proteins"/>
    <property type="match status" value="1"/>
</dbReference>
<feature type="domain" description="Bifunctional inhibitor/plant lipid transfer protein/seed storage helical" evidence="11">
    <location>
        <begin position="35"/>
        <end position="112"/>
    </location>
</feature>
<evidence type="ECO:0000256" key="7">
    <source>
        <dbReference type="ARBA" id="ARBA00023180"/>
    </source>
</evidence>
<evidence type="ECO:0000256" key="2">
    <source>
        <dbReference type="ARBA" id="ARBA00009748"/>
    </source>
</evidence>
<dbReference type="EMBL" id="OX459120">
    <property type="protein sequence ID" value="CAI9100986.1"/>
    <property type="molecule type" value="Genomic_DNA"/>
</dbReference>
<keyword evidence="4" id="KW-0336">GPI-anchor</keyword>
<evidence type="ECO:0000259" key="11">
    <source>
        <dbReference type="SMART" id="SM00499"/>
    </source>
</evidence>
<dbReference type="SMART" id="SM00499">
    <property type="entry name" value="AAI"/>
    <property type="match status" value="1"/>
</dbReference>